<dbReference type="Proteomes" id="UP000003900">
    <property type="component" value="Unassembled WGS sequence"/>
</dbReference>
<evidence type="ECO:0000313" key="3">
    <source>
        <dbReference type="Proteomes" id="UP000003900"/>
    </source>
</evidence>
<dbReference type="EMBL" id="AHKH01000062">
    <property type="protein sequence ID" value="EHQ60633.1"/>
    <property type="molecule type" value="Genomic_DNA"/>
</dbReference>
<organism evidence="2 3">
    <name type="scientific">Paenibacillus dendritiformis C454</name>
    <dbReference type="NCBI Taxonomy" id="1131935"/>
    <lineage>
        <taxon>Bacteria</taxon>
        <taxon>Bacillati</taxon>
        <taxon>Bacillota</taxon>
        <taxon>Bacilli</taxon>
        <taxon>Bacillales</taxon>
        <taxon>Paenibacillaceae</taxon>
        <taxon>Paenibacillus</taxon>
    </lineage>
</organism>
<evidence type="ECO:0000313" key="2">
    <source>
        <dbReference type="EMBL" id="EHQ60633.1"/>
    </source>
</evidence>
<sequence>MDKNMNITDILVRFDEITEQYVRELDKYSMEELRRKPAENEWSLGQMYLHLAHSALNMQLRLAEQCMAPGGGSEGAGEKTEAGRAVFEQGSFPPVRIQVPASAQYTPPQPESKEQLAAKLEEARRRMHEIGASLQGVAADRLQRTAAHPAFGALNAAEWFAMPEMHYRHHLLQKERLDAFIHSAS</sequence>
<proteinExistence type="predicted"/>
<dbReference type="AlphaFoldDB" id="H3SJW4"/>
<reference evidence="2 3" key="1">
    <citation type="journal article" date="2012" name="J. Bacteriol.">
        <title>Genome Sequence of the Pattern-Forming Social Bacterium Paenibacillus dendritiformis C454 Chiral Morphotype.</title>
        <authorList>
            <person name="Sirota-Madi A."/>
            <person name="Olender T."/>
            <person name="Helman Y."/>
            <person name="Brainis I."/>
            <person name="Finkelshtein A."/>
            <person name="Roth D."/>
            <person name="Hagai E."/>
            <person name="Leshkowitz D."/>
            <person name="Brodsky L."/>
            <person name="Galatenko V."/>
            <person name="Nikolaev V."/>
            <person name="Gutnick D.L."/>
            <person name="Lancet D."/>
            <person name="Ben-Jacob E."/>
        </authorList>
    </citation>
    <scope>NUCLEOTIDE SEQUENCE [LARGE SCALE GENOMIC DNA]</scope>
    <source>
        <strain evidence="2 3">C454</strain>
    </source>
</reference>
<dbReference type="STRING" id="1131935.PDENDC454_19208"/>
<keyword evidence="3" id="KW-1185">Reference proteome</keyword>
<accession>H3SJW4</accession>
<dbReference type="Gene3D" id="1.20.120.450">
    <property type="entry name" value="dinb family like domain"/>
    <property type="match status" value="1"/>
</dbReference>
<dbReference type="SUPFAM" id="SSF109854">
    <property type="entry name" value="DinB/YfiT-like putative metalloenzymes"/>
    <property type="match status" value="1"/>
</dbReference>
<dbReference type="InterPro" id="IPR024775">
    <property type="entry name" value="DinB-like"/>
</dbReference>
<evidence type="ECO:0000259" key="1">
    <source>
        <dbReference type="Pfam" id="PF12867"/>
    </source>
</evidence>
<dbReference type="RefSeq" id="WP_006678337.1">
    <property type="nucleotide sequence ID" value="NZ_AHKH01000062.1"/>
</dbReference>
<gene>
    <name evidence="2" type="ORF">PDENDC454_19208</name>
</gene>
<dbReference type="PATRIC" id="fig|1131935.3.peg.3991"/>
<protein>
    <recommendedName>
        <fullName evidence="1">DinB-like domain-containing protein</fullName>
    </recommendedName>
</protein>
<comment type="caution">
    <text evidence="2">The sequence shown here is derived from an EMBL/GenBank/DDBJ whole genome shotgun (WGS) entry which is preliminary data.</text>
</comment>
<dbReference type="Pfam" id="PF12867">
    <property type="entry name" value="DinB_2"/>
    <property type="match status" value="1"/>
</dbReference>
<dbReference type="OrthoDB" id="1495892at2"/>
<dbReference type="InterPro" id="IPR034660">
    <property type="entry name" value="DinB/YfiT-like"/>
</dbReference>
<name>H3SJW4_9BACL</name>
<feature type="domain" description="DinB-like" evidence="1">
    <location>
        <begin position="16"/>
        <end position="173"/>
    </location>
</feature>